<dbReference type="Ensembl" id="ENSPCLT00000029166.1">
    <property type="protein sequence ID" value="ENSPCLP00000021111.1"/>
    <property type="gene ID" value="ENSPCLG00000018472.1"/>
</dbReference>
<dbReference type="PRINTS" id="PR02107">
    <property type="entry name" value="INOS145TPRIP"/>
</dbReference>
<keyword evidence="1" id="KW-1133">Transmembrane helix</keyword>
<dbReference type="AlphaFoldDB" id="A0A669R1U4"/>
<feature type="chain" id="PRO_5025615610" evidence="2">
    <location>
        <begin position="20"/>
        <end position="485"/>
    </location>
</feature>
<dbReference type="GO" id="GO:0016020">
    <property type="term" value="C:membrane"/>
    <property type="evidence" value="ECO:0007669"/>
    <property type="project" value="TreeGrafter"/>
</dbReference>
<proteinExistence type="predicted"/>
<sequence>MALAFLFALLLQRIPFVAHNFDMDVLDRMQQREVYLQEQMTKMLLEIEEEDMAQSRMDIQALLFTALPYWFVLCVFVPLFWLTWKIYKKIQGVEDGSDEESSRSEEEEEEEEDDGIFFSDMFWTIQSHQSDCEQMYSLMRCVMDVCQDMMSDTFYPVPECLIGVGSTFEGWCPVRNVPVFSLLVPLLAPRGHTFHLDLGTTGEVPATDSCIRVELECTCGREQEMRMLCFLHSSTKQLDSQEPSLLGSLCTDSYLDAEKTACWFQELICDAWNRMPVSEFTMEIDTVKSRRSCRIHVRDLDQRIFYIEFVFGVQQDDTDIFLSSHEIVARHTPSTVWPQSCVVAERKFLQYIANHAQGGSFYIRYLQLCAYLMAGLKFSIYDLKTVVMHLLTTIPLEGWHRRDFLQRMDDIVNYLSCCVEEKRLNHFMVGNDLVPEEIILPQEFRESAPLNVFQHLEEEPDKYEQAQLDVEELQDRFTSMVIYGR</sequence>
<feature type="transmembrane region" description="Helical" evidence="1">
    <location>
        <begin position="61"/>
        <end position="82"/>
    </location>
</feature>
<dbReference type="InterPro" id="IPR024810">
    <property type="entry name" value="MAB21L/cGLR"/>
</dbReference>
<dbReference type="PANTHER" id="PTHR10656:SF40">
    <property type="entry name" value="INOSITOL 1,4,5-TRISPHOSPHATE RECEPTOR-INTERACTING PROTEIN-LIKE 1"/>
    <property type="match status" value="1"/>
</dbReference>
<protein>
    <submittedName>
        <fullName evidence="3">Uncharacterized protein</fullName>
    </submittedName>
</protein>
<dbReference type="GeneID" id="116236625"/>
<organism evidence="3 4">
    <name type="scientific">Phasianus colchicus</name>
    <name type="common">Common pheasant</name>
    <dbReference type="NCBI Taxonomy" id="9054"/>
    <lineage>
        <taxon>Eukaryota</taxon>
        <taxon>Metazoa</taxon>
        <taxon>Chordata</taxon>
        <taxon>Craniata</taxon>
        <taxon>Vertebrata</taxon>
        <taxon>Euteleostomi</taxon>
        <taxon>Archelosauria</taxon>
        <taxon>Archosauria</taxon>
        <taxon>Dinosauria</taxon>
        <taxon>Saurischia</taxon>
        <taxon>Theropoda</taxon>
        <taxon>Coelurosauria</taxon>
        <taxon>Aves</taxon>
        <taxon>Neognathae</taxon>
        <taxon>Galloanserae</taxon>
        <taxon>Galliformes</taxon>
        <taxon>Phasianidae</taxon>
        <taxon>Phasianinae</taxon>
        <taxon>Phasianus</taxon>
    </lineage>
</organism>
<dbReference type="Proteomes" id="UP000472261">
    <property type="component" value="Unplaced"/>
</dbReference>
<reference evidence="3" key="2">
    <citation type="submission" date="2025-09" db="UniProtKB">
        <authorList>
            <consortium name="Ensembl"/>
        </authorList>
    </citation>
    <scope>IDENTIFICATION</scope>
</reference>
<gene>
    <name evidence="3" type="primary">LOC116236625</name>
</gene>
<dbReference type="KEGG" id="pcoc:116236625"/>
<dbReference type="Gene3D" id="1.10.1410.40">
    <property type="match status" value="1"/>
</dbReference>
<keyword evidence="1" id="KW-0472">Membrane</keyword>
<dbReference type="SMART" id="SM01265">
    <property type="entry name" value="Mab-21"/>
    <property type="match status" value="1"/>
</dbReference>
<evidence type="ECO:0000313" key="4">
    <source>
        <dbReference type="Proteomes" id="UP000472261"/>
    </source>
</evidence>
<name>A0A669R1U4_PHACC</name>
<evidence type="ECO:0000256" key="2">
    <source>
        <dbReference type="SAM" id="SignalP"/>
    </source>
</evidence>
<reference evidence="3" key="1">
    <citation type="submission" date="2025-08" db="UniProtKB">
        <authorList>
            <consortium name="Ensembl"/>
        </authorList>
    </citation>
    <scope>IDENTIFICATION</scope>
</reference>
<dbReference type="OrthoDB" id="9115241at2759"/>
<dbReference type="InterPro" id="IPR026250">
    <property type="entry name" value="ITPRIP-like"/>
</dbReference>
<accession>A0A669R1U4</accession>
<keyword evidence="4" id="KW-1185">Reference proteome</keyword>
<evidence type="ECO:0000313" key="3">
    <source>
        <dbReference type="Ensembl" id="ENSPCLP00000021111.1"/>
    </source>
</evidence>
<keyword evidence="2" id="KW-0732">Signal</keyword>
<dbReference type="PANTHER" id="PTHR10656">
    <property type="entry name" value="CELL FATE DETERMINING PROTEIN MAB21-RELATED"/>
    <property type="match status" value="1"/>
</dbReference>
<dbReference type="RefSeq" id="XP_031461217.1">
    <property type="nucleotide sequence ID" value="XM_031605357.1"/>
</dbReference>
<feature type="signal peptide" evidence="2">
    <location>
        <begin position="1"/>
        <end position="19"/>
    </location>
</feature>
<evidence type="ECO:0000256" key="1">
    <source>
        <dbReference type="SAM" id="Phobius"/>
    </source>
</evidence>
<keyword evidence="1" id="KW-0812">Transmembrane</keyword>
<dbReference type="OMA" id="CHEWRRE"/>